<keyword evidence="2" id="KW-0325">Glycoprotein</keyword>
<protein>
    <recommendedName>
        <fullName evidence="5">Carboxylesterase type B domain-containing protein</fullName>
    </recommendedName>
</protein>
<feature type="signal peptide" evidence="4">
    <location>
        <begin position="1"/>
        <end position="20"/>
    </location>
</feature>
<evidence type="ECO:0000256" key="3">
    <source>
        <dbReference type="SAM" id="MobiDB-lite"/>
    </source>
</evidence>
<comment type="similarity">
    <text evidence="1">Belongs to the type-B carboxylesterase/lipase family.</text>
</comment>
<sequence>MRTISKFVFFLFLTWREGSAWEADQQKHARFKRIVGGKEAARPPLDDPIAYIFKEDHFAKVYGSRQGLHPHSYYTFAGLRYAQPPVGKYRFQRPKRVKMEGDVMGIKYAAPCVQPNPDFPSQMIGSEDCLFLNVHTPRLPGSGASLPVIFWIHGGGYRRGSAAQYGGGYLTRRDVVVVTVQYRLGTFGFLSTNDKDLPGNVAMFDLATAAEWVKDYIEFFGGDPANIVPMGQGSGASSAVFMGLSNVTQGRTRGMIAMSGSPLSPFAIDDKPQERSKRLAEKNGCPTTSTIEMVKCLRELSAEKLVAAETELENEEISEKGVQSLGIVLTPAPVVEQTNDKRFLPSYLEEEPRIALDMNHIPKIPLLTGVTKHETAGAVSGRLKINISEQLKQFPNFIKEVLLPNLVESNKRRFYAATSLLKNPLQIFEGKYFAKVQKTLQDEFNQIIEATSDALFNFPAYLISNAWSKQNIPTFFYSFDHIGKLKGVEKLLKGSLLVKQEESTDEEQTAVSHGADLPYLFDLRSLDGTPFAFQNESTPLEPEDEKVRNNLLDLIASFAKNSNELSVDSSGKTTTFPNFISILPESTLGEHFRECQMNLWSGIQVAKPCSPLTAIIKGIDKLFSNITTSTKKKKPDLPKLPRLSDIVKPKP</sequence>
<dbReference type="Proteomes" id="UP001372834">
    <property type="component" value="Unassembled WGS sequence"/>
</dbReference>
<dbReference type="InterPro" id="IPR051093">
    <property type="entry name" value="Neuroligin/BSAL"/>
</dbReference>
<feature type="domain" description="Carboxylesterase type B" evidence="5">
    <location>
        <begin position="59"/>
        <end position="579"/>
    </location>
</feature>
<proteinExistence type="inferred from homology"/>
<feature type="region of interest" description="Disordered" evidence="3">
    <location>
        <begin position="630"/>
        <end position="651"/>
    </location>
</feature>
<comment type="caution">
    <text evidence="6">The sequence shown here is derived from an EMBL/GenBank/DDBJ whole genome shotgun (WGS) entry which is preliminary data.</text>
</comment>
<dbReference type="Gene3D" id="3.40.50.1820">
    <property type="entry name" value="alpha/beta hydrolase"/>
    <property type="match status" value="1"/>
</dbReference>
<dbReference type="SUPFAM" id="SSF53474">
    <property type="entry name" value="alpha/beta-Hydrolases"/>
    <property type="match status" value="1"/>
</dbReference>
<accession>A0AAN8SHV2</accession>
<organism evidence="6 7">
    <name type="scientific">Polyplax serrata</name>
    <name type="common">Common mouse louse</name>
    <dbReference type="NCBI Taxonomy" id="468196"/>
    <lineage>
        <taxon>Eukaryota</taxon>
        <taxon>Metazoa</taxon>
        <taxon>Ecdysozoa</taxon>
        <taxon>Arthropoda</taxon>
        <taxon>Hexapoda</taxon>
        <taxon>Insecta</taxon>
        <taxon>Pterygota</taxon>
        <taxon>Neoptera</taxon>
        <taxon>Paraneoptera</taxon>
        <taxon>Psocodea</taxon>
        <taxon>Troctomorpha</taxon>
        <taxon>Phthiraptera</taxon>
        <taxon>Anoplura</taxon>
        <taxon>Polyplacidae</taxon>
        <taxon>Polyplax</taxon>
    </lineage>
</organism>
<evidence type="ECO:0000313" key="6">
    <source>
        <dbReference type="EMBL" id="KAK6644615.1"/>
    </source>
</evidence>
<name>A0AAN8SHV2_POLSC</name>
<dbReference type="Pfam" id="PF00135">
    <property type="entry name" value="COesterase"/>
    <property type="match status" value="1"/>
</dbReference>
<dbReference type="InterPro" id="IPR002018">
    <property type="entry name" value="CarbesteraseB"/>
</dbReference>
<dbReference type="PANTHER" id="PTHR43903">
    <property type="entry name" value="NEUROLIGIN"/>
    <property type="match status" value="1"/>
</dbReference>
<dbReference type="AlphaFoldDB" id="A0AAN8SHV2"/>
<gene>
    <name evidence="6" type="ORF">RUM43_000882</name>
</gene>
<evidence type="ECO:0000313" key="7">
    <source>
        <dbReference type="Proteomes" id="UP001372834"/>
    </source>
</evidence>
<evidence type="ECO:0000256" key="2">
    <source>
        <dbReference type="ARBA" id="ARBA00023180"/>
    </source>
</evidence>
<evidence type="ECO:0000256" key="4">
    <source>
        <dbReference type="SAM" id="SignalP"/>
    </source>
</evidence>
<keyword evidence="4" id="KW-0732">Signal</keyword>
<evidence type="ECO:0000256" key="1">
    <source>
        <dbReference type="ARBA" id="ARBA00005964"/>
    </source>
</evidence>
<feature type="chain" id="PRO_5042905683" description="Carboxylesterase type B domain-containing protein" evidence="4">
    <location>
        <begin position="21"/>
        <end position="651"/>
    </location>
</feature>
<evidence type="ECO:0000259" key="5">
    <source>
        <dbReference type="Pfam" id="PF00135"/>
    </source>
</evidence>
<dbReference type="EMBL" id="JAWJWE010000001">
    <property type="protein sequence ID" value="KAK6644615.1"/>
    <property type="molecule type" value="Genomic_DNA"/>
</dbReference>
<reference evidence="6 7" key="1">
    <citation type="submission" date="2023-10" db="EMBL/GenBank/DDBJ databases">
        <title>Genomes of two closely related lineages of the louse Polyplax serrata with different host specificities.</title>
        <authorList>
            <person name="Martinu J."/>
            <person name="Tarabai H."/>
            <person name="Stefka J."/>
            <person name="Hypsa V."/>
        </authorList>
    </citation>
    <scope>NUCLEOTIDE SEQUENCE [LARGE SCALE GENOMIC DNA]</scope>
    <source>
        <strain evidence="6">HR10_N</strain>
    </source>
</reference>
<dbReference type="InterPro" id="IPR029058">
    <property type="entry name" value="AB_hydrolase_fold"/>
</dbReference>